<name>A0ABP6DZW1_9ACTN</name>
<feature type="domain" description="Fumarylacetoacetase-like C-terminal" evidence="3">
    <location>
        <begin position="1"/>
        <end position="55"/>
    </location>
</feature>
<proteinExistence type="predicted"/>
<protein>
    <recommendedName>
        <fullName evidence="3">Fumarylacetoacetase-like C-terminal domain-containing protein</fullName>
    </recommendedName>
</protein>
<gene>
    <name evidence="4" type="ORF">GCM10010307_70260</name>
</gene>
<evidence type="ECO:0000256" key="2">
    <source>
        <dbReference type="SAM" id="Phobius"/>
    </source>
</evidence>
<dbReference type="InterPro" id="IPR011234">
    <property type="entry name" value="Fumarylacetoacetase-like_C"/>
</dbReference>
<accession>A0ABP6DZW1</accession>
<organism evidence="4 5">
    <name type="scientific">Streptomyces vastus</name>
    <dbReference type="NCBI Taxonomy" id="285451"/>
    <lineage>
        <taxon>Bacteria</taxon>
        <taxon>Bacillati</taxon>
        <taxon>Actinomycetota</taxon>
        <taxon>Actinomycetes</taxon>
        <taxon>Kitasatosporales</taxon>
        <taxon>Streptomycetaceae</taxon>
        <taxon>Streptomyces</taxon>
    </lineage>
</organism>
<dbReference type="Pfam" id="PF01557">
    <property type="entry name" value="FAA_hydrolase"/>
    <property type="match status" value="1"/>
</dbReference>
<dbReference type="Proteomes" id="UP001500151">
    <property type="component" value="Unassembled WGS sequence"/>
</dbReference>
<evidence type="ECO:0000313" key="4">
    <source>
        <dbReference type="EMBL" id="GAA2656554.1"/>
    </source>
</evidence>
<evidence type="ECO:0000313" key="5">
    <source>
        <dbReference type="Proteomes" id="UP001500151"/>
    </source>
</evidence>
<keyword evidence="2" id="KW-1133">Transmembrane helix</keyword>
<dbReference type="InterPro" id="IPR036663">
    <property type="entry name" value="Fumarylacetoacetase_C_sf"/>
</dbReference>
<keyword evidence="2" id="KW-0812">Transmembrane</keyword>
<keyword evidence="5" id="KW-1185">Reference proteome</keyword>
<keyword evidence="2" id="KW-0472">Membrane</keyword>
<sequence length="132" mass="14522">MQDGHTRDLIHPDTALIIRLCQIVTFLPSDVTLTGTPAASAMGHNSLRYLALGDAQDPRDRPDGRRTASLLLGSFSLGAISWAVYWPFPGRMHACHRPRRSPHRPRPCRGGSIPMLPTASECENEPARATRT</sequence>
<reference evidence="5" key="1">
    <citation type="journal article" date="2019" name="Int. J. Syst. Evol. Microbiol.">
        <title>The Global Catalogue of Microorganisms (GCM) 10K type strain sequencing project: providing services to taxonomists for standard genome sequencing and annotation.</title>
        <authorList>
            <consortium name="The Broad Institute Genomics Platform"/>
            <consortium name="The Broad Institute Genome Sequencing Center for Infectious Disease"/>
            <person name="Wu L."/>
            <person name="Ma J."/>
        </authorList>
    </citation>
    <scope>NUCLEOTIDE SEQUENCE [LARGE SCALE GENOMIC DNA]</scope>
    <source>
        <strain evidence="5">JCM 4524</strain>
    </source>
</reference>
<feature type="transmembrane region" description="Helical" evidence="2">
    <location>
        <begin position="68"/>
        <end position="88"/>
    </location>
</feature>
<dbReference type="SUPFAM" id="SSF56529">
    <property type="entry name" value="FAH"/>
    <property type="match status" value="1"/>
</dbReference>
<feature type="compositionally biased region" description="Basic residues" evidence="1">
    <location>
        <begin position="96"/>
        <end position="107"/>
    </location>
</feature>
<evidence type="ECO:0000256" key="1">
    <source>
        <dbReference type="SAM" id="MobiDB-lite"/>
    </source>
</evidence>
<comment type="caution">
    <text evidence="4">The sequence shown here is derived from an EMBL/GenBank/DDBJ whole genome shotgun (WGS) entry which is preliminary data.</text>
</comment>
<evidence type="ECO:0000259" key="3">
    <source>
        <dbReference type="Pfam" id="PF01557"/>
    </source>
</evidence>
<feature type="region of interest" description="Disordered" evidence="1">
    <location>
        <begin position="96"/>
        <end position="132"/>
    </location>
</feature>
<dbReference type="EMBL" id="BAAASJ010000113">
    <property type="protein sequence ID" value="GAA2656554.1"/>
    <property type="molecule type" value="Genomic_DNA"/>
</dbReference>